<comment type="caution">
    <text evidence="1">The sequence shown here is derived from an EMBL/GenBank/DDBJ whole genome shotgun (WGS) entry which is preliminary data.</text>
</comment>
<evidence type="ECO:0000313" key="1">
    <source>
        <dbReference type="EMBL" id="KAK5989385.1"/>
    </source>
</evidence>
<keyword evidence="2" id="KW-1185">Reference proteome</keyword>
<proteinExistence type="predicted"/>
<protein>
    <recommendedName>
        <fullName evidence="3">F-box domain-containing protein</fullName>
    </recommendedName>
</protein>
<accession>A0ABR0SC56</accession>
<sequence length="463" mass="53074">MGFDHLPPELLELIMSTVPSLQDLYNIISASPRCFFIFSSSHTAARILRSVVNEETLHHMTAVLRAPGIAHPDQSSEDAEELLSAFLEKSLKTRTLETPSTVTELATLCLLQQRLTYLMNKYIEGVGYALSLTFEDNDHSAHLYPGLVSTTCAKINFTANLSRHETLRLHRGFLRFELFCAVFSLETKKQRAKAYFGTRKRFSLFFSRLKNWEIEEMVCIHQYFSTVVGKTIKDIGDQLVRTVRATRGAKASTVPLRGMVSLRDLNFTRLSLFSNSWLTHMPLMIEFVASRGLDFMYHLIRGDLATRSNMIRSNTPFIRAFLIASLENGPDVRPEPLPTPPDPRDNDPSYPNFAFRTLAVTRFHYRPQAAVAETHLHSVRELGYVFWDTENIEHPLFWEALHPRVDTLLSLLLMSTETPRRRTIGDKLAYYWLPKAEMEKIGKEFGQLNTIPRLSPWRHVIAL</sequence>
<reference evidence="1 2" key="1">
    <citation type="submission" date="2024-01" db="EMBL/GenBank/DDBJ databases">
        <title>Complete genome of Cladobotryum mycophilum ATHUM6906.</title>
        <authorList>
            <person name="Christinaki A.C."/>
            <person name="Myridakis A.I."/>
            <person name="Kouvelis V.N."/>
        </authorList>
    </citation>
    <scope>NUCLEOTIDE SEQUENCE [LARGE SCALE GENOMIC DNA]</scope>
    <source>
        <strain evidence="1 2">ATHUM6906</strain>
    </source>
</reference>
<dbReference type="Proteomes" id="UP001338125">
    <property type="component" value="Unassembled WGS sequence"/>
</dbReference>
<organism evidence="1 2">
    <name type="scientific">Cladobotryum mycophilum</name>
    <dbReference type="NCBI Taxonomy" id="491253"/>
    <lineage>
        <taxon>Eukaryota</taxon>
        <taxon>Fungi</taxon>
        <taxon>Dikarya</taxon>
        <taxon>Ascomycota</taxon>
        <taxon>Pezizomycotina</taxon>
        <taxon>Sordariomycetes</taxon>
        <taxon>Hypocreomycetidae</taxon>
        <taxon>Hypocreales</taxon>
        <taxon>Hypocreaceae</taxon>
        <taxon>Cladobotryum</taxon>
    </lineage>
</organism>
<evidence type="ECO:0008006" key="3">
    <source>
        <dbReference type="Google" id="ProtNLM"/>
    </source>
</evidence>
<evidence type="ECO:0000313" key="2">
    <source>
        <dbReference type="Proteomes" id="UP001338125"/>
    </source>
</evidence>
<gene>
    <name evidence="1" type="ORF">PT974_10904</name>
</gene>
<name>A0ABR0SC56_9HYPO</name>
<dbReference type="EMBL" id="JAVFKD010000015">
    <property type="protein sequence ID" value="KAK5989385.1"/>
    <property type="molecule type" value="Genomic_DNA"/>
</dbReference>